<evidence type="ECO:0000313" key="1">
    <source>
        <dbReference type="EMBL" id="GAB0058091.1"/>
    </source>
</evidence>
<dbReference type="EMBL" id="BAAFGK010000004">
    <property type="protein sequence ID" value="GAB0058091.1"/>
    <property type="molecule type" value="Genomic_DNA"/>
</dbReference>
<sequence length="83" mass="9325">MLHITDVAYLEEYRLWLAFDNGVSGQVDLGGELWGEMFAPLLDRAAFAEVALDRELGTIAWKNGADLAPEYLLERLQREEVAA</sequence>
<gene>
    <name evidence="1" type="ORF">SIID45300_02433</name>
</gene>
<dbReference type="InterPro" id="IPR018841">
    <property type="entry name" value="DUF2442"/>
</dbReference>
<dbReference type="Gene3D" id="3.30.2020.10">
    <property type="entry name" value="NE0471-like N-terminal domain"/>
    <property type="match status" value="1"/>
</dbReference>
<accession>A0ABQ0CB34</accession>
<dbReference type="Proteomes" id="UP001628193">
    <property type="component" value="Unassembled WGS sequence"/>
</dbReference>
<dbReference type="Pfam" id="PF10387">
    <property type="entry name" value="DUF2442"/>
    <property type="match status" value="1"/>
</dbReference>
<proteinExistence type="predicted"/>
<evidence type="ECO:0000313" key="2">
    <source>
        <dbReference type="Proteomes" id="UP001628193"/>
    </source>
</evidence>
<dbReference type="SUPFAM" id="SSF143880">
    <property type="entry name" value="NE0471 N-terminal domain-like"/>
    <property type="match status" value="1"/>
</dbReference>
<evidence type="ECO:0008006" key="3">
    <source>
        <dbReference type="Google" id="ProtNLM"/>
    </source>
</evidence>
<dbReference type="InterPro" id="IPR036782">
    <property type="entry name" value="NE0471-like_N"/>
</dbReference>
<organism evidence="1 2">
    <name type="scientific">Candidatus Magnetaquiglobus chichijimensis</name>
    <dbReference type="NCBI Taxonomy" id="3141448"/>
    <lineage>
        <taxon>Bacteria</taxon>
        <taxon>Pseudomonadati</taxon>
        <taxon>Pseudomonadota</taxon>
        <taxon>Magnetococcia</taxon>
        <taxon>Magnetococcales</taxon>
        <taxon>Candidatus Magnetaquicoccaceae</taxon>
        <taxon>Candidatus Magnetaquiglobus</taxon>
    </lineage>
</organism>
<keyword evidence="2" id="KW-1185">Reference proteome</keyword>
<dbReference type="RefSeq" id="WP_420905771.1">
    <property type="nucleotide sequence ID" value="NZ_BAAFGK010000004.1"/>
</dbReference>
<comment type="caution">
    <text evidence="1">The sequence shown here is derived from an EMBL/GenBank/DDBJ whole genome shotgun (WGS) entry which is preliminary data.</text>
</comment>
<name>A0ABQ0CB34_9PROT</name>
<protein>
    <recommendedName>
        <fullName evidence="3">DUF2442 domain-containing protein</fullName>
    </recommendedName>
</protein>
<reference evidence="1 2" key="1">
    <citation type="submission" date="2024-09" db="EMBL/GenBank/DDBJ databases">
        <title>Draft genome sequence of Candidatus Magnetaquicoccaceae bacterium FCR-1.</title>
        <authorList>
            <person name="Shimoshige H."/>
            <person name="Shimamura S."/>
            <person name="Taoka A."/>
            <person name="Kobayashi H."/>
            <person name="Maekawa T."/>
        </authorList>
    </citation>
    <scope>NUCLEOTIDE SEQUENCE [LARGE SCALE GENOMIC DNA]</scope>
    <source>
        <strain evidence="1 2">FCR-1</strain>
    </source>
</reference>